<dbReference type="Gene3D" id="3.20.110.10">
    <property type="entry name" value="Glycoside hydrolase 38, N terminal domain"/>
    <property type="match status" value="1"/>
</dbReference>
<proteinExistence type="predicted"/>
<name>A0A5T0UIP1_CAMJU</name>
<dbReference type="GO" id="GO:0004559">
    <property type="term" value="F:alpha-mannosidase activity"/>
    <property type="evidence" value="ECO:0007669"/>
    <property type="project" value="InterPro"/>
</dbReference>
<dbReference type="EMBL" id="AACFVE010000215">
    <property type="protein sequence ID" value="EAK3904309.1"/>
    <property type="molecule type" value="Genomic_DNA"/>
</dbReference>
<dbReference type="PANTHER" id="PTHR46017">
    <property type="entry name" value="ALPHA-MANNOSIDASE 2C1"/>
    <property type="match status" value="1"/>
</dbReference>
<dbReference type="SUPFAM" id="SSF88688">
    <property type="entry name" value="Families 57/38 glycoside transferase middle domain"/>
    <property type="match status" value="1"/>
</dbReference>
<dbReference type="Pfam" id="PF09261">
    <property type="entry name" value="Alpha-mann_mid"/>
    <property type="match status" value="1"/>
</dbReference>
<accession>A0A5T0UIP1</accession>
<dbReference type="Gene3D" id="1.20.1270.50">
    <property type="entry name" value="Glycoside hydrolase family 38, central domain"/>
    <property type="match status" value="1"/>
</dbReference>
<feature type="non-terminal residue" evidence="3">
    <location>
        <position position="1"/>
    </location>
</feature>
<dbReference type="InterPro" id="IPR027291">
    <property type="entry name" value="Glyco_hydro_38_N_sf"/>
</dbReference>
<comment type="caution">
    <text evidence="3">The sequence shown here is derived from an EMBL/GenBank/DDBJ whole genome shotgun (WGS) entry which is preliminary data.</text>
</comment>
<feature type="domain" description="Glycoside hydrolase family 38 central" evidence="2">
    <location>
        <begin position="85"/>
        <end position="163"/>
    </location>
</feature>
<dbReference type="InterPro" id="IPR028995">
    <property type="entry name" value="Glyco_hydro_57/38_cen_sf"/>
</dbReference>
<dbReference type="AlphaFoldDB" id="A0A5T0UIP1"/>
<dbReference type="InterPro" id="IPR015341">
    <property type="entry name" value="Glyco_hydro_38_cen"/>
</dbReference>
<dbReference type="PANTHER" id="PTHR46017:SF2">
    <property type="entry name" value="MANNOSYLGLYCERATE HYDROLASE"/>
    <property type="match status" value="1"/>
</dbReference>
<dbReference type="SMART" id="SM00872">
    <property type="entry name" value="Alpha-mann_mid"/>
    <property type="match status" value="1"/>
</dbReference>
<evidence type="ECO:0000256" key="1">
    <source>
        <dbReference type="ARBA" id="ARBA00022801"/>
    </source>
</evidence>
<evidence type="ECO:0000259" key="2">
    <source>
        <dbReference type="SMART" id="SM00872"/>
    </source>
</evidence>
<sequence>AQFVKERLDKGIDFESTHGDNAEVLIPSGIDQMNIVHDLSGTLEKINKLSKHEVVIGSYPDFMDKLHKQQLETYTGELRLPTYARVHRTIGSVRSRFKRKNFALEEFILKRVEPLMVMAQKLGIRVSNGVALKLWKKLLECQPHDTLGGCVSDNVAQDIEHRFKECEEIAAGIENYIKKRLAQRLKLKDNEILVFNPEVTRFEGT</sequence>
<organism evidence="3">
    <name type="scientific">Campylobacter jejuni</name>
    <dbReference type="NCBI Taxonomy" id="197"/>
    <lineage>
        <taxon>Bacteria</taxon>
        <taxon>Pseudomonadati</taxon>
        <taxon>Campylobacterota</taxon>
        <taxon>Epsilonproteobacteria</taxon>
        <taxon>Campylobacterales</taxon>
        <taxon>Campylobacteraceae</taxon>
        <taxon>Campylobacter</taxon>
    </lineage>
</organism>
<dbReference type="GO" id="GO:0006013">
    <property type="term" value="P:mannose metabolic process"/>
    <property type="evidence" value="ECO:0007669"/>
    <property type="project" value="InterPro"/>
</dbReference>
<reference evidence="3" key="1">
    <citation type="submission" date="2018-06" db="EMBL/GenBank/DDBJ databases">
        <authorList>
            <consortium name="PulseNet: The National Subtyping Network for Foodborne Disease Surveillance"/>
            <person name="Tarr C.L."/>
            <person name="Trees E."/>
            <person name="Katz L.S."/>
            <person name="Carleton-Romer H.A."/>
            <person name="Stroika S."/>
            <person name="Kucerova Z."/>
            <person name="Roache K.F."/>
            <person name="Sabol A.L."/>
            <person name="Besser J."/>
            <person name="Gerner-Smidt P."/>
        </authorList>
    </citation>
    <scope>NUCLEOTIDE SEQUENCE</scope>
    <source>
        <strain evidence="3">PNUSAC003301</strain>
    </source>
</reference>
<dbReference type="InterPro" id="IPR037094">
    <property type="entry name" value="Glyco_hydro_38_cen_sf"/>
</dbReference>
<evidence type="ECO:0000313" key="3">
    <source>
        <dbReference type="EMBL" id="EAK3904309.1"/>
    </source>
</evidence>
<feature type="non-terminal residue" evidence="3">
    <location>
        <position position="205"/>
    </location>
</feature>
<protein>
    <submittedName>
        <fullName evidence="3">Alpha-mannosidase</fullName>
    </submittedName>
</protein>
<gene>
    <name evidence="3" type="ORF">CW563_09550</name>
</gene>
<dbReference type="GO" id="GO:0009313">
    <property type="term" value="P:oligosaccharide catabolic process"/>
    <property type="evidence" value="ECO:0007669"/>
    <property type="project" value="TreeGrafter"/>
</dbReference>
<keyword evidence="1" id="KW-0378">Hydrolase</keyword>